<dbReference type="EMBL" id="JACTNZ010000001">
    <property type="protein sequence ID" value="KAG5567303.1"/>
    <property type="molecule type" value="Genomic_DNA"/>
</dbReference>
<dbReference type="PANTHER" id="PTHR47926">
    <property type="entry name" value="PENTATRICOPEPTIDE REPEAT-CONTAINING PROTEIN"/>
    <property type="match status" value="1"/>
</dbReference>
<feature type="repeat" description="PPR" evidence="2">
    <location>
        <begin position="48"/>
        <end position="78"/>
    </location>
</feature>
<organism evidence="3 4">
    <name type="scientific">Rhododendron griersonianum</name>
    <dbReference type="NCBI Taxonomy" id="479676"/>
    <lineage>
        <taxon>Eukaryota</taxon>
        <taxon>Viridiplantae</taxon>
        <taxon>Streptophyta</taxon>
        <taxon>Embryophyta</taxon>
        <taxon>Tracheophyta</taxon>
        <taxon>Spermatophyta</taxon>
        <taxon>Magnoliopsida</taxon>
        <taxon>eudicotyledons</taxon>
        <taxon>Gunneridae</taxon>
        <taxon>Pentapetalae</taxon>
        <taxon>asterids</taxon>
        <taxon>Ericales</taxon>
        <taxon>Ericaceae</taxon>
        <taxon>Ericoideae</taxon>
        <taxon>Rhodoreae</taxon>
        <taxon>Rhododendron</taxon>
    </lineage>
</organism>
<evidence type="ECO:0000256" key="1">
    <source>
        <dbReference type="ARBA" id="ARBA00022737"/>
    </source>
</evidence>
<dbReference type="NCBIfam" id="TIGR00756">
    <property type="entry name" value="PPR"/>
    <property type="match status" value="4"/>
</dbReference>
<dbReference type="PROSITE" id="PS51375">
    <property type="entry name" value="PPR"/>
    <property type="match status" value="4"/>
</dbReference>
<feature type="repeat" description="PPR" evidence="2">
    <location>
        <begin position="154"/>
        <end position="188"/>
    </location>
</feature>
<dbReference type="InterPro" id="IPR011990">
    <property type="entry name" value="TPR-like_helical_dom_sf"/>
</dbReference>
<dbReference type="SUPFAM" id="SSF48452">
    <property type="entry name" value="TPR-like"/>
    <property type="match status" value="1"/>
</dbReference>
<evidence type="ECO:0000313" key="3">
    <source>
        <dbReference type="EMBL" id="KAG5567303.1"/>
    </source>
</evidence>
<feature type="repeat" description="PPR" evidence="2">
    <location>
        <begin position="359"/>
        <end position="393"/>
    </location>
</feature>
<dbReference type="Pfam" id="PF20431">
    <property type="entry name" value="E_motif"/>
    <property type="match status" value="1"/>
</dbReference>
<proteinExistence type="predicted"/>
<dbReference type="InterPro" id="IPR046848">
    <property type="entry name" value="E_motif"/>
</dbReference>
<dbReference type="FunFam" id="1.25.40.10:FF:000090">
    <property type="entry name" value="Pentatricopeptide repeat-containing protein, chloroplastic"/>
    <property type="match status" value="1"/>
</dbReference>
<name>A0AAV6LSN4_9ERIC</name>
<dbReference type="Pfam" id="PF01535">
    <property type="entry name" value="PPR"/>
    <property type="match status" value="7"/>
</dbReference>
<accession>A0AAV6LSN4</accession>
<gene>
    <name evidence="3" type="ORF">RHGRI_002759</name>
</gene>
<evidence type="ECO:0000256" key="2">
    <source>
        <dbReference type="PROSITE-ProRule" id="PRU00708"/>
    </source>
</evidence>
<comment type="caution">
    <text evidence="3">The sequence shown here is derived from an EMBL/GenBank/DDBJ whole genome shotgun (WGS) entry which is preliminary data.</text>
</comment>
<dbReference type="GO" id="GO:0009451">
    <property type="term" value="P:RNA modification"/>
    <property type="evidence" value="ECO:0007669"/>
    <property type="project" value="InterPro"/>
</dbReference>
<dbReference type="PANTHER" id="PTHR47926:SF342">
    <property type="entry name" value="TETRATRICOPEPTIDE-LIKE HELICAL DOMAIN-CONTAINING PROTEIN-RELATED"/>
    <property type="match status" value="1"/>
</dbReference>
<evidence type="ECO:0008006" key="5">
    <source>
        <dbReference type="Google" id="ProtNLM"/>
    </source>
</evidence>
<evidence type="ECO:0000313" key="4">
    <source>
        <dbReference type="Proteomes" id="UP000823749"/>
    </source>
</evidence>
<feature type="repeat" description="PPR" evidence="2">
    <location>
        <begin position="498"/>
        <end position="532"/>
    </location>
</feature>
<dbReference type="Gene3D" id="1.25.40.10">
    <property type="entry name" value="Tetratricopeptide repeat domain"/>
    <property type="match status" value="5"/>
</dbReference>
<dbReference type="FunFam" id="1.25.40.10:FF:000285">
    <property type="entry name" value="Pentatricopeptide repeat-containing protein, chloroplastic"/>
    <property type="match status" value="1"/>
</dbReference>
<dbReference type="GO" id="GO:0003723">
    <property type="term" value="F:RNA binding"/>
    <property type="evidence" value="ECO:0007669"/>
    <property type="project" value="InterPro"/>
</dbReference>
<dbReference type="AlphaFoldDB" id="A0AAV6LSN4"/>
<sequence length="689" mass="76500">MNRHAWLIKLGLDTNPAVVTRLINDCTQSSSCNLNYAHKLFDQVPQKDTTLWTSLISAYTRSNHPLRALQLFSLMTRQPGSTLKPNHFVLATIARAVASSPHHLPLGRTVHAYAVKSGFLPANVVLGTALLDMYSKCDMPGFACKVFDELPERNLVTWNAMVSGYVRNGMEIRGLELFYCMKCVEFCGPDEFTVATVLAGCGRARDLVFGMQIHGYAIVSGFEAVFVNPISNMYFQCGKVCCAERVLDGVEGNVVSKLVRIRGYVFNQRYRDVIDYVASENNMPGIFEVDGTMYVPLLSACAELSLLNVGRQVHGLLIAMENSSEEDGAIIGSALINMYCKCNSVAEAQKVFDAWPTAQVALWNSMISGYMYNGLVENARELWEEMPEKNVISWTSMISGYVQNGMPREGLSLLAKMYSHGDGSRVEGNCFTCVAGLEACSHLTNLEKGKQIHAKLTRTLTKADIENVVIGTALVDMYSKSGHLSHAQTCFELMKERNVVAWTSIITGYAFHGFGFRALEIFQQMMEMGIEPNEVTFVSVLTVCSHCGLVDKGLQYFRLMREKYRIIPREDHFTCLIDMLGRAGRLDEAWALVDDIEEGETSDGCVSGTIWAAMLGACQLHGNVEMGRRVANKMLESKKQVSMTYVALSNVYAAAGMWNEAYRVRENWRKEGNIDGGEPGLSRICTSLQ</sequence>
<keyword evidence="4" id="KW-1185">Reference proteome</keyword>
<reference evidence="3" key="1">
    <citation type="submission" date="2020-08" db="EMBL/GenBank/DDBJ databases">
        <title>Plant Genome Project.</title>
        <authorList>
            <person name="Zhang R.-G."/>
        </authorList>
    </citation>
    <scope>NUCLEOTIDE SEQUENCE</scope>
    <source>
        <strain evidence="3">WSP0</strain>
        <tissue evidence="3">Leaf</tissue>
    </source>
</reference>
<dbReference type="Proteomes" id="UP000823749">
    <property type="component" value="Chromosome 1"/>
</dbReference>
<dbReference type="InterPro" id="IPR046960">
    <property type="entry name" value="PPR_At4g14850-like_plant"/>
</dbReference>
<protein>
    <recommendedName>
        <fullName evidence="5">Pentatricopeptide repeat-containing protein</fullName>
    </recommendedName>
</protein>
<dbReference type="InterPro" id="IPR002885">
    <property type="entry name" value="PPR_rpt"/>
</dbReference>
<keyword evidence="1" id="KW-0677">Repeat</keyword>
<dbReference type="Pfam" id="PF13041">
    <property type="entry name" value="PPR_2"/>
    <property type="match status" value="1"/>
</dbReference>